<reference evidence="3 4" key="1">
    <citation type="submission" date="2014-07" db="EMBL/GenBank/DDBJ databases">
        <title>Comparative analysis of Nitrosococcus oceani genome inventories of strains from Pacific and Atlantic gyres.</title>
        <authorList>
            <person name="Lim C.K."/>
            <person name="Wang L."/>
            <person name="Sayavedra-Soto L.A."/>
            <person name="Klotz M.G."/>
        </authorList>
    </citation>
    <scope>NUCLEOTIDE SEQUENCE [LARGE SCALE GENOMIC DNA]</scope>
    <source>
        <strain evidence="3 4">C-27</strain>
    </source>
</reference>
<accession>A0A0E2YXT1</accession>
<evidence type="ECO:0000256" key="1">
    <source>
        <dbReference type="SAM" id="MobiDB-lite"/>
    </source>
</evidence>
<dbReference type="PROSITE" id="PS51257">
    <property type="entry name" value="PROKAR_LIPOPROTEIN"/>
    <property type="match status" value="1"/>
</dbReference>
<dbReference type="AlphaFoldDB" id="A0A0E2YXT1"/>
<sequence>MIYKNLSISALLLAFSFVLAGCDVDKTQEGEMPDVDIQTESGQMPEYDVDTPDVDVGTEKKQIEVPDVDVDTETKEIEVPDVDVDMPKE</sequence>
<feature type="signal peptide" evidence="2">
    <location>
        <begin position="1"/>
        <end position="20"/>
    </location>
</feature>
<gene>
    <name evidence="3" type="ORF">IB75_15305</name>
</gene>
<name>A0A0E2YXT1_9GAMM</name>
<dbReference type="OrthoDB" id="461507at2"/>
<feature type="chain" id="PRO_5002407692" evidence="2">
    <location>
        <begin position="21"/>
        <end position="89"/>
    </location>
</feature>
<dbReference type="EMBL" id="JPGN01000086">
    <property type="protein sequence ID" value="KFI18218.1"/>
    <property type="molecule type" value="Genomic_DNA"/>
</dbReference>
<comment type="caution">
    <text evidence="3">The sequence shown here is derived from an EMBL/GenBank/DDBJ whole genome shotgun (WGS) entry which is preliminary data.</text>
</comment>
<proteinExistence type="predicted"/>
<evidence type="ECO:0000256" key="2">
    <source>
        <dbReference type="SAM" id="SignalP"/>
    </source>
</evidence>
<protein>
    <submittedName>
        <fullName evidence="3">Membrane protein</fullName>
    </submittedName>
</protein>
<feature type="region of interest" description="Disordered" evidence="1">
    <location>
        <begin position="30"/>
        <end position="50"/>
    </location>
</feature>
<evidence type="ECO:0000313" key="3">
    <source>
        <dbReference type="EMBL" id="KFI18218.1"/>
    </source>
</evidence>
<organism evidence="3 4">
    <name type="scientific">Nitrosococcus oceani C-27</name>
    <dbReference type="NCBI Taxonomy" id="314279"/>
    <lineage>
        <taxon>Bacteria</taxon>
        <taxon>Pseudomonadati</taxon>
        <taxon>Pseudomonadota</taxon>
        <taxon>Gammaproteobacteria</taxon>
        <taxon>Chromatiales</taxon>
        <taxon>Chromatiaceae</taxon>
        <taxon>Nitrosococcus</taxon>
    </lineage>
</organism>
<evidence type="ECO:0000313" key="4">
    <source>
        <dbReference type="Proteomes" id="UP000028839"/>
    </source>
</evidence>
<dbReference type="HOGENOM" id="CLU_182920_0_0_6"/>
<keyword evidence="2" id="KW-0732">Signal</keyword>
<dbReference type="Proteomes" id="UP000028839">
    <property type="component" value="Unassembled WGS sequence"/>
</dbReference>